<evidence type="ECO:0000313" key="6">
    <source>
        <dbReference type="Proteomes" id="UP000095237"/>
    </source>
</evidence>
<feature type="domain" description="Metallo-beta-lactamase" evidence="3">
    <location>
        <begin position="34"/>
        <end position="306"/>
    </location>
</feature>
<feature type="signal peptide" evidence="2">
    <location>
        <begin position="1"/>
        <end position="20"/>
    </location>
</feature>
<dbReference type="InterPro" id="IPR036866">
    <property type="entry name" value="RibonucZ/Hydroxyglut_hydro"/>
</dbReference>
<organism evidence="5 6">
    <name type="scientific">Endomicrobium trichonymphae</name>
    <dbReference type="NCBI Taxonomy" id="1408204"/>
    <lineage>
        <taxon>Bacteria</taxon>
        <taxon>Pseudomonadati</taxon>
        <taxon>Elusimicrobiota</taxon>
        <taxon>Endomicrobiia</taxon>
        <taxon>Endomicrobiales</taxon>
        <taxon>Endomicrobiaceae</taxon>
        <taxon>Candidatus Endomicrobiellum</taxon>
    </lineage>
</organism>
<dbReference type="Pfam" id="PF00753">
    <property type="entry name" value="Lactamase_B"/>
    <property type="match status" value="1"/>
</dbReference>
<feature type="domain" description="Beta-Casp" evidence="4">
    <location>
        <begin position="318"/>
        <end position="446"/>
    </location>
</feature>
<dbReference type="SMART" id="SM00849">
    <property type="entry name" value="Lactamase_B"/>
    <property type="match status" value="1"/>
</dbReference>
<reference evidence="5 6" key="1">
    <citation type="submission" date="2015-11" db="EMBL/GenBank/DDBJ databases">
        <title>Evidence for parallel genomic evolution in an endosymbiosis of termite gut flagellates.</title>
        <authorList>
            <person name="Zheng H."/>
        </authorList>
    </citation>
    <scope>NUCLEOTIDE SEQUENCE [LARGE SCALE GENOMIC DNA]</scope>
    <source>
        <strain evidence="5 6">CET450</strain>
    </source>
</reference>
<evidence type="ECO:0000259" key="4">
    <source>
        <dbReference type="SMART" id="SM01027"/>
    </source>
</evidence>
<dbReference type="SUPFAM" id="SSF56281">
    <property type="entry name" value="Metallo-hydrolase/oxidoreductase"/>
    <property type="match status" value="1"/>
</dbReference>
<accession>A0A1E5IGA9</accession>
<dbReference type="GO" id="GO:0016787">
    <property type="term" value="F:hydrolase activity"/>
    <property type="evidence" value="ECO:0007669"/>
    <property type="project" value="UniProtKB-KW"/>
</dbReference>
<name>A0A1E5IGA9_ENDTX</name>
<evidence type="ECO:0000259" key="3">
    <source>
        <dbReference type="SMART" id="SM00849"/>
    </source>
</evidence>
<evidence type="ECO:0000313" key="5">
    <source>
        <dbReference type="EMBL" id="OEG69481.1"/>
    </source>
</evidence>
<dbReference type="Pfam" id="PF10996">
    <property type="entry name" value="Beta-Casp"/>
    <property type="match status" value="1"/>
</dbReference>
<proteinExistence type="predicted"/>
<keyword evidence="1" id="KW-0378">Hydrolase</keyword>
<dbReference type="CDD" id="cd16295">
    <property type="entry name" value="TTHA0252-CPSF-like_MBL-fold"/>
    <property type="match status" value="1"/>
</dbReference>
<evidence type="ECO:0000256" key="1">
    <source>
        <dbReference type="ARBA" id="ARBA00022801"/>
    </source>
</evidence>
<keyword evidence="6" id="KW-1185">Reference proteome</keyword>
<dbReference type="PANTHER" id="PTHR11203">
    <property type="entry name" value="CLEAVAGE AND POLYADENYLATION SPECIFICITY FACTOR FAMILY MEMBER"/>
    <property type="match status" value="1"/>
</dbReference>
<gene>
    <name evidence="5" type="ORF">ATZ36_09285</name>
</gene>
<keyword evidence="2" id="KW-0732">Signal</keyword>
<dbReference type="InterPro" id="IPR050698">
    <property type="entry name" value="MBL"/>
</dbReference>
<dbReference type="Proteomes" id="UP000095237">
    <property type="component" value="Unassembled WGS sequence"/>
</dbReference>
<evidence type="ECO:0008006" key="7">
    <source>
        <dbReference type="Google" id="ProtNLM"/>
    </source>
</evidence>
<dbReference type="EMBL" id="LNVX01000691">
    <property type="protein sequence ID" value="OEG69481.1"/>
    <property type="molecule type" value="Genomic_DNA"/>
</dbReference>
<dbReference type="Gene3D" id="3.60.15.10">
    <property type="entry name" value="Ribonuclease Z/Hydroxyacylglutathione hydrolase-like"/>
    <property type="match status" value="1"/>
</dbReference>
<feature type="chain" id="PRO_5009178881" description="Metallo-beta-lactamase domain-containing protein" evidence="2">
    <location>
        <begin position="21"/>
        <end position="529"/>
    </location>
</feature>
<dbReference type="GO" id="GO:0004521">
    <property type="term" value="F:RNA endonuclease activity"/>
    <property type="evidence" value="ECO:0007669"/>
    <property type="project" value="TreeGrafter"/>
</dbReference>
<sequence>MKKIVSAVFSLFLFVSAVFAGASVTPYGAASTVSGSCFLLETGNSKFLIDCGLFMYEESSSAGGEPVKLKNLQIQDELIEAEALFLTHAHLDHCGRIPLLIHRGFKGKIYSTQATKELALALFKERNGFDLIERKWFWSRSQREKERCANNGKVIAHWTVSCKKNIKSAEYSDAEISLEDLEKRKNVEFLLCKNCCKEETEKIERQFVTAKYDMEIKISDNLTVKLINAGHVPGSACFIFTIDNKKVLFSGDLGSGYSRFNGEFDIPEKVDLIFMEATYAEYRHKAGMEQYELFRNDLKKALAAGKTVWIPALFFNRTQKVLYELKLMQDDGSLSKKIPVYSISPSANAITALYQEEAAKKKEKSEKSAAGSCWFLDDVYKKGSILPKNVRWQTIGNYDSNMILISSSGDMDKGKSEHLVPKMSARKDVFIMIVNYVSSESNAGLLLQNKKNRSGTKSFAKIKKYNVFSDHADLEMLQKWLSNQDKIMLKLYIIHSNEKNTQNMIKLLKSKGCKRVSGAKAGELIKLGL</sequence>
<comment type="caution">
    <text evidence="5">The sequence shown here is derived from an EMBL/GenBank/DDBJ whole genome shotgun (WGS) entry which is preliminary data.</text>
</comment>
<dbReference type="Gene3D" id="3.40.50.10890">
    <property type="match status" value="1"/>
</dbReference>
<dbReference type="PANTHER" id="PTHR11203:SF37">
    <property type="entry name" value="INTEGRATOR COMPLEX SUBUNIT 11"/>
    <property type="match status" value="1"/>
</dbReference>
<dbReference type="SMART" id="SM01027">
    <property type="entry name" value="Beta-Casp"/>
    <property type="match status" value="1"/>
</dbReference>
<evidence type="ECO:0000256" key="2">
    <source>
        <dbReference type="SAM" id="SignalP"/>
    </source>
</evidence>
<dbReference type="AlphaFoldDB" id="A0A1E5IGA9"/>
<protein>
    <recommendedName>
        <fullName evidence="7">Metallo-beta-lactamase domain-containing protein</fullName>
    </recommendedName>
</protein>
<dbReference type="InterPro" id="IPR022712">
    <property type="entry name" value="Beta_Casp"/>
</dbReference>
<dbReference type="InterPro" id="IPR001279">
    <property type="entry name" value="Metallo-B-lactamas"/>
</dbReference>